<evidence type="ECO:0000313" key="6">
    <source>
        <dbReference type="Proteomes" id="UP001472978"/>
    </source>
</evidence>
<dbReference type="InterPro" id="IPR041465">
    <property type="entry name" value="SfsA_N"/>
</dbReference>
<keyword evidence="6" id="KW-1185">Reference proteome</keyword>
<reference evidence="5 6" key="1">
    <citation type="submission" date="2024-05" db="EMBL/GenBank/DDBJ databases">
        <title>Halomonas sp. CS7 16S ribosomal RNA gene Genome sequencing and assembly.</title>
        <authorList>
            <person name="Yook S."/>
        </authorList>
    </citation>
    <scope>NUCLEOTIDE SEQUENCE [LARGE SCALE GENOMIC DNA]</scope>
    <source>
        <strain evidence="5 6">CS7</strain>
    </source>
</reference>
<organism evidence="5 6">
    <name type="scientific">Halomonas pelophila</name>
    <dbReference type="NCBI Taxonomy" id="3151122"/>
    <lineage>
        <taxon>Bacteria</taxon>
        <taxon>Pseudomonadati</taxon>
        <taxon>Pseudomonadota</taxon>
        <taxon>Gammaproteobacteria</taxon>
        <taxon>Oceanospirillales</taxon>
        <taxon>Halomonadaceae</taxon>
        <taxon>Halomonas</taxon>
    </lineage>
</organism>
<dbReference type="RefSeq" id="WP_349759060.1">
    <property type="nucleotide sequence ID" value="NZ_JBEGCI010000011.1"/>
</dbReference>
<comment type="caution">
    <text evidence="5">The sequence shown here is derived from an EMBL/GenBank/DDBJ whole genome shotgun (WGS) entry which is preliminary data.</text>
</comment>
<evidence type="ECO:0000313" key="5">
    <source>
        <dbReference type="EMBL" id="MEQ6889534.1"/>
    </source>
</evidence>
<dbReference type="PANTHER" id="PTHR30545:SF2">
    <property type="entry name" value="SUGAR FERMENTATION STIMULATION PROTEIN A"/>
    <property type="match status" value="1"/>
</dbReference>
<gene>
    <name evidence="1" type="primary">sfsA</name>
    <name evidence="5" type="ORF">ABE957_12710</name>
</gene>
<evidence type="ECO:0000256" key="1">
    <source>
        <dbReference type="HAMAP-Rule" id="MF_00095"/>
    </source>
</evidence>
<comment type="similarity">
    <text evidence="1">Belongs to the SfsA family.</text>
</comment>
<feature type="region of interest" description="Disordered" evidence="2">
    <location>
        <begin position="118"/>
        <end position="138"/>
    </location>
</feature>
<protein>
    <recommendedName>
        <fullName evidence="1">Sugar fermentation stimulation protein homolog</fullName>
    </recommendedName>
</protein>
<dbReference type="InterPro" id="IPR005224">
    <property type="entry name" value="SfsA"/>
</dbReference>
<dbReference type="HAMAP" id="MF_00095">
    <property type="entry name" value="SfsA"/>
    <property type="match status" value="1"/>
</dbReference>
<dbReference type="EMBL" id="JBEGCI010000011">
    <property type="protein sequence ID" value="MEQ6889534.1"/>
    <property type="molecule type" value="Genomic_DNA"/>
</dbReference>
<feature type="domain" description="Sugar fermentation stimulation protein C-terminal" evidence="3">
    <location>
        <begin position="138"/>
        <end position="244"/>
    </location>
</feature>
<dbReference type="InterPro" id="IPR040452">
    <property type="entry name" value="SfsA_C"/>
</dbReference>
<dbReference type="Gene3D" id="3.40.1350.60">
    <property type="match status" value="1"/>
</dbReference>
<dbReference type="CDD" id="cd22359">
    <property type="entry name" value="SfsA-like_bacterial"/>
    <property type="match status" value="1"/>
</dbReference>
<dbReference type="PANTHER" id="PTHR30545">
    <property type="entry name" value="SUGAR FERMENTATION STIMULATION PROTEIN A"/>
    <property type="match status" value="1"/>
</dbReference>
<evidence type="ECO:0000259" key="3">
    <source>
        <dbReference type="Pfam" id="PF03749"/>
    </source>
</evidence>
<evidence type="ECO:0000256" key="2">
    <source>
        <dbReference type="SAM" id="MobiDB-lite"/>
    </source>
</evidence>
<proteinExistence type="inferred from homology"/>
<feature type="compositionally biased region" description="Gly residues" evidence="2">
    <location>
        <begin position="123"/>
        <end position="134"/>
    </location>
</feature>
<feature type="domain" description="SfsA N-terminal OB" evidence="4">
    <location>
        <begin position="12"/>
        <end position="71"/>
    </location>
</feature>
<sequence length="273" mass="29588">MEYPTLVPGTLLRRYKRFLADVRLDDGREVVAHCPNTGSMRAVNVPGCRVWLAASDNPARKLAWTWELIELPQPEGGVAAASVHTGRANRIVEEALRAGRVEELSGYAEIRREVRVEERLDGSDGGQGEGAGGGKGRERTRLDFCLEDPRRATAFVEVKQVTLREADGHGYFPDAVSARGRRHLEALAALAARGHRAVLLFCVAHEGIADVAPAVHLDPAYAATLREVAARGVEVLARRCEIRRAGGVPVEVRLGKGLPVSLTRQVDASAIVD</sequence>
<dbReference type="Pfam" id="PF17746">
    <property type="entry name" value="SfsA_N"/>
    <property type="match status" value="1"/>
</dbReference>
<accession>A0ABV1N720</accession>
<dbReference type="Gene3D" id="2.40.50.580">
    <property type="match status" value="1"/>
</dbReference>
<dbReference type="Pfam" id="PF03749">
    <property type="entry name" value="SfsA"/>
    <property type="match status" value="1"/>
</dbReference>
<evidence type="ECO:0000259" key="4">
    <source>
        <dbReference type="Pfam" id="PF17746"/>
    </source>
</evidence>
<name>A0ABV1N720_9GAMM</name>
<dbReference type="Proteomes" id="UP001472978">
    <property type="component" value="Unassembled WGS sequence"/>
</dbReference>